<keyword evidence="2" id="KW-1185">Reference proteome</keyword>
<reference evidence="1 2" key="1">
    <citation type="submission" date="2024-03" db="EMBL/GenBank/DDBJ databases">
        <title>Two novel species of the genus Flavobacterium exhibiting potentially degradation of complex polysaccharides.</title>
        <authorList>
            <person name="Lian X."/>
        </authorList>
    </citation>
    <scope>NUCLEOTIDE SEQUENCE [LARGE SCALE GENOMIC DNA]</scope>
    <source>
        <strain evidence="1 2">N6</strain>
    </source>
</reference>
<comment type="caution">
    <text evidence="1">The sequence shown here is derived from an EMBL/GenBank/DDBJ whole genome shotgun (WGS) entry which is preliminary data.</text>
</comment>
<evidence type="ECO:0000313" key="2">
    <source>
        <dbReference type="Proteomes" id="UP001468798"/>
    </source>
</evidence>
<accession>A0ABU9NR58</accession>
<sequence>MMAEFYIIAESFTQNAASSKEQIETKIEAFGSDFINIRKHKETNKLFINPEIYNILFINNISISDLLYNDEISNKNIDRDARNMLKKIVLETETNSINSKEVIEVLLPEHNEDLCHGLIAFNSVDGVDPEFQIVYNEKGWLKFRRHYLGLYPKNEEFFISECRKYFPNIIFHNNTITSISSIFNNFPKKIVYHLEALNDRFRESEDGLRHRQQVLTHFSGNCNLDTTASLEGNADKKPLFTYEFVNDEGNNQSVCCEPHIKLCTSDTPGDNTYYQNRIYFHEGFENIEENKILIGHIGGHL</sequence>
<protein>
    <submittedName>
        <fullName evidence="1">Uncharacterized protein</fullName>
    </submittedName>
</protein>
<gene>
    <name evidence="1" type="ORF">WFZ86_14940</name>
</gene>
<dbReference type="RefSeq" id="WP_342692671.1">
    <property type="nucleotide sequence ID" value="NZ_JBCGDP010000016.1"/>
</dbReference>
<dbReference type="Proteomes" id="UP001468798">
    <property type="component" value="Unassembled WGS sequence"/>
</dbReference>
<organism evidence="1 2">
    <name type="scientific">Flavobacterium polysaccharolyticum</name>
    <dbReference type="NCBI Taxonomy" id="3133148"/>
    <lineage>
        <taxon>Bacteria</taxon>
        <taxon>Pseudomonadati</taxon>
        <taxon>Bacteroidota</taxon>
        <taxon>Flavobacteriia</taxon>
        <taxon>Flavobacteriales</taxon>
        <taxon>Flavobacteriaceae</taxon>
        <taxon>Flavobacterium</taxon>
    </lineage>
</organism>
<dbReference type="EMBL" id="JBCGDP010000016">
    <property type="protein sequence ID" value="MEM0577800.1"/>
    <property type="molecule type" value="Genomic_DNA"/>
</dbReference>
<evidence type="ECO:0000313" key="1">
    <source>
        <dbReference type="EMBL" id="MEM0577800.1"/>
    </source>
</evidence>
<name>A0ABU9NR58_9FLAO</name>
<proteinExistence type="predicted"/>